<dbReference type="Gene3D" id="3.30.1480.10">
    <property type="entry name" value="NusA, N-terminal domain"/>
    <property type="match status" value="1"/>
</dbReference>
<dbReference type="SUPFAM" id="SSF54814">
    <property type="entry name" value="Prokaryotic type KH domain (KH-domain type II)"/>
    <property type="match status" value="2"/>
</dbReference>
<dbReference type="GO" id="GO:0005829">
    <property type="term" value="C:cytosol"/>
    <property type="evidence" value="ECO:0007669"/>
    <property type="project" value="TreeGrafter"/>
</dbReference>
<dbReference type="Pfam" id="PF00575">
    <property type="entry name" value="S1"/>
    <property type="match status" value="1"/>
</dbReference>
<comment type="similarity">
    <text evidence="7">Belongs to the NusA family.</text>
</comment>
<dbReference type="SMART" id="SM00322">
    <property type="entry name" value="KH"/>
    <property type="match status" value="2"/>
</dbReference>
<dbReference type="InterPro" id="IPR010213">
    <property type="entry name" value="TF_NusA"/>
</dbReference>
<dbReference type="InterPro" id="IPR036555">
    <property type="entry name" value="NusA_N_sf"/>
</dbReference>
<accession>A0A0T5XD20</accession>
<evidence type="ECO:0000256" key="6">
    <source>
        <dbReference type="ARBA" id="ARBA00023163"/>
    </source>
</evidence>
<dbReference type="InterPro" id="IPR003029">
    <property type="entry name" value="S1_domain"/>
</dbReference>
<dbReference type="Pfam" id="PF26594">
    <property type="entry name" value="KH_NusA_2nd"/>
    <property type="match status" value="1"/>
</dbReference>
<comment type="caution">
    <text evidence="9">The sequence shown here is derived from an EMBL/GenBank/DDBJ whole genome shotgun (WGS) entry which is preliminary data.</text>
</comment>
<dbReference type="FunFam" id="3.30.1480.10:FF:000002">
    <property type="entry name" value="Transcription termination/antitermination protein NusA"/>
    <property type="match status" value="1"/>
</dbReference>
<dbReference type="InterPro" id="IPR025249">
    <property type="entry name" value="TF_NusA_KH_1st"/>
</dbReference>
<organism evidence="9 10">
    <name type="scientific">Acetomicrobium hydrogeniformans ATCC BAA-1850</name>
    <dbReference type="NCBI Taxonomy" id="592015"/>
    <lineage>
        <taxon>Bacteria</taxon>
        <taxon>Thermotogati</taxon>
        <taxon>Synergistota</taxon>
        <taxon>Synergistia</taxon>
        <taxon>Synergistales</taxon>
        <taxon>Acetomicrobiaceae</taxon>
        <taxon>Acetomicrobium</taxon>
    </lineage>
</organism>
<protein>
    <recommendedName>
        <fullName evidence="7">Transcription termination/antitermination protein NusA</fullName>
    </recommendedName>
</protein>
<reference evidence="10" key="1">
    <citation type="submission" date="2012-09" db="EMBL/GenBank/DDBJ databases">
        <authorList>
            <person name="Weinstock G."/>
            <person name="Sodergren E."/>
            <person name="Clifton S."/>
            <person name="Fulton L."/>
            <person name="Fulton B."/>
            <person name="Courtney L."/>
            <person name="Fronick C."/>
            <person name="Harrison M."/>
            <person name="Strong C."/>
            <person name="Farmer C."/>
            <person name="Delehaunty K."/>
            <person name="Markovic C."/>
            <person name="Hall O."/>
            <person name="Minx P."/>
            <person name="Tomlinson C."/>
            <person name="Mitreva M."/>
            <person name="Nelson J."/>
            <person name="Hou S."/>
            <person name="Wollam A."/>
            <person name="Pepin K.H."/>
            <person name="Johnson M."/>
            <person name="Bhonagiri V."/>
            <person name="Nash W.E."/>
            <person name="Suruliraj S."/>
            <person name="Warren W."/>
            <person name="Chinwalla A."/>
            <person name="Mardis E.R."/>
            <person name="Wilson R.K."/>
        </authorList>
    </citation>
    <scope>NUCLEOTIDE SEQUENCE [LARGE SCALE GENOMIC DNA]</scope>
    <source>
        <strain evidence="10">OS1</strain>
    </source>
</reference>
<evidence type="ECO:0000313" key="10">
    <source>
        <dbReference type="Proteomes" id="UP000005273"/>
    </source>
</evidence>
<dbReference type="Pfam" id="PF13184">
    <property type="entry name" value="KH_NusA_1st"/>
    <property type="match status" value="1"/>
</dbReference>
<evidence type="ECO:0000256" key="5">
    <source>
        <dbReference type="ARBA" id="ARBA00023015"/>
    </source>
</evidence>
<dbReference type="AlphaFoldDB" id="A0A0T5XD20"/>
<dbReference type="Gene3D" id="3.30.300.20">
    <property type="match status" value="2"/>
</dbReference>
<dbReference type="PANTHER" id="PTHR22648">
    <property type="entry name" value="TRANSCRIPTION TERMINATION FACTOR NUSA"/>
    <property type="match status" value="1"/>
</dbReference>
<evidence type="ECO:0000313" key="9">
    <source>
        <dbReference type="EMBL" id="KRT36247.1"/>
    </source>
</evidence>
<keyword evidence="3 7" id="KW-0889">Transcription antitermination</keyword>
<dbReference type="PANTHER" id="PTHR22648:SF0">
    <property type="entry name" value="TRANSCRIPTION TERMINATION_ANTITERMINATION PROTEIN NUSA"/>
    <property type="match status" value="1"/>
</dbReference>
<keyword evidence="2 7" id="KW-0963">Cytoplasm</keyword>
<dbReference type="Pfam" id="PF08529">
    <property type="entry name" value="NusA_N"/>
    <property type="match status" value="1"/>
</dbReference>
<feature type="domain" description="S1 motif" evidence="8">
    <location>
        <begin position="141"/>
        <end position="206"/>
    </location>
</feature>
<evidence type="ECO:0000256" key="7">
    <source>
        <dbReference type="HAMAP-Rule" id="MF_00945"/>
    </source>
</evidence>
<sequence length="375" mass="41784">MVEMELGRDFMRALKQIETEKGLPLEVIISSIEAALVSAYKKYKGTNSNVEVELDSDNGIIKIYEVKEVVDTVRNPAFEISVEEAKSMGLDDAKEGEMIKVEVSPRDFGRIAVQTARQVITQRLKDAERQIIYNDFSGKVGEIVTGVVFRDEGGQALVRIGDKIDAMLPREERIPTESYRPGDRKKFYVLDVRKTSKGPRIVLSRSHPGLLKSLLELEVPEIKEGVIDIKNIAREAGVRSKVAVTTLDPNVDPVGACIGTKGNRIKAISDELAGERIDVIIWSNDPIAYIKNALSPAKVVKIEPRLDEDKAVNVYVRPDQLSLAIGKGGQNVRLAAKLTGWKIDINVMEPDRLPTLQDLFEDIIKGELPKEWEKE</sequence>
<keyword evidence="1 7" id="KW-0806">Transcription termination</keyword>
<comment type="subunit">
    <text evidence="7">Monomer. Binds directly to the core enzyme of the DNA-dependent RNA polymerase and to nascent RNA.</text>
</comment>
<evidence type="ECO:0000259" key="8">
    <source>
        <dbReference type="PROSITE" id="PS50126"/>
    </source>
</evidence>
<keyword evidence="10" id="KW-1185">Reference proteome</keyword>
<name>A0A0T5XD20_9BACT</name>
<evidence type="ECO:0000256" key="2">
    <source>
        <dbReference type="ARBA" id="ARBA00022490"/>
    </source>
</evidence>
<comment type="subcellular location">
    <subcellularLocation>
        <location evidence="7">Cytoplasm</location>
    </subcellularLocation>
</comment>
<dbReference type="PROSITE" id="PS50084">
    <property type="entry name" value="KH_TYPE_1"/>
    <property type="match status" value="1"/>
</dbReference>
<dbReference type="InterPro" id="IPR009019">
    <property type="entry name" value="KH_sf_prok-type"/>
</dbReference>
<dbReference type="HAMAP" id="MF_00945_B">
    <property type="entry name" value="NusA_B"/>
    <property type="match status" value="1"/>
</dbReference>
<keyword evidence="5 7" id="KW-0805">Transcription regulation</keyword>
<dbReference type="SUPFAM" id="SSF69705">
    <property type="entry name" value="Transcription factor NusA, N-terminal domain"/>
    <property type="match status" value="1"/>
</dbReference>
<dbReference type="GO" id="GO:0006353">
    <property type="term" value="P:DNA-templated transcription termination"/>
    <property type="evidence" value="ECO:0007669"/>
    <property type="project" value="UniProtKB-UniRule"/>
</dbReference>
<dbReference type="InterPro" id="IPR058582">
    <property type="entry name" value="KH_NusA_2nd"/>
</dbReference>
<dbReference type="GO" id="GO:0031564">
    <property type="term" value="P:transcription antitermination"/>
    <property type="evidence" value="ECO:0007669"/>
    <property type="project" value="UniProtKB-UniRule"/>
</dbReference>
<dbReference type="FunFam" id="3.30.300.20:FF:000005">
    <property type="entry name" value="Transcription termination/antitermination protein NusA"/>
    <property type="match status" value="1"/>
</dbReference>
<dbReference type="GO" id="GO:0003723">
    <property type="term" value="F:RNA binding"/>
    <property type="evidence" value="ECO:0007669"/>
    <property type="project" value="UniProtKB-UniRule"/>
</dbReference>
<keyword evidence="6 7" id="KW-0804">Transcription</keyword>
<comment type="function">
    <text evidence="7">Participates in both transcription termination and antitermination.</text>
</comment>
<dbReference type="STRING" id="592015.HMPREF1705_03517"/>
<dbReference type="InterPro" id="IPR012340">
    <property type="entry name" value="NA-bd_OB-fold"/>
</dbReference>
<dbReference type="InterPro" id="IPR015946">
    <property type="entry name" value="KH_dom-like_a/b"/>
</dbReference>
<dbReference type="eggNOG" id="COG0195">
    <property type="taxonomic scope" value="Bacteria"/>
</dbReference>
<dbReference type="CDD" id="cd04455">
    <property type="entry name" value="S1_NusA"/>
    <property type="match status" value="1"/>
</dbReference>
<dbReference type="CDD" id="cd22529">
    <property type="entry name" value="KH-II_NusA_rpt2"/>
    <property type="match status" value="1"/>
</dbReference>
<proteinExistence type="inferred from homology"/>
<dbReference type="SMART" id="SM00316">
    <property type="entry name" value="S1"/>
    <property type="match status" value="1"/>
</dbReference>
<evidence type="ECO:0000256" key="1">
    <source>
        <dbReference type="ARBA" id="ARBA00022472"/>
    </source>
</evidence>
<dbReference type="InterPro" id="IPR004087">
    <property type="entry name" value="KH_dom"/>
</dbReference>
<dbReference type="InterPro" id="IPR013735">
    <property type="entry name" value="TF_NusA_N"/>
</dbReference>
<dbReference type="GO" id="GO:0003700">
    <property type="term" value="F:DNA-binding transcription factor activity"/>
    <property type="evidence" value="ECO:0007669"/>
    <property type="project" value="InterPro"/>
</dbReference>
<evidence type="ECO:0000256" key="4">
    <source>
        <dbReference type="ARBA" id="ARBA00022884"/>
    </source>
</evidence>
<gene>
    <name evidence="7" type="primary">nusA</name>
    <name evidence="9" type="ORF">HMPREF1705_03517</name>
</gene>
<dbReference type="EMBL" id="ACJX03000001">
    <property type="protein sequence ID" value="KRT36247.1"/>
    <property type="molecule type" value="Genomic_DNA"/>
</dbReference>
<dbReference type="CDD" id="cd02134">
    <property type="entry name" value="KH-II_NusA_rpt1"/>
    <property type="match status" value="1"/>
</dbReference>
<dbReference type="PROSITE" id="PS50126">
    <property type="entry name" value="S1"/>
    <property type="match status" value="1"/>
</dbReference>
<dbReference type="NCBIfam" id="TIGR01953">
    <property type="entry name" value="NusA"/>
    <property type="match status" value="1"/>
</dbReference>
<dbReference type="FunFam" id="3.30.300.20:FF:000002">
    <property type="entry name" value="Transcription termination/antitermination protein NusA"/>
    <property type="match status" value="1"/>
</dbReference>
<keyword evidence="4 7" id="KW-0694">RNA-binding</keyword>
<dbReference type="SUPFAM" id="SSF50249">
    <property type="entry name" value="Nucleic acid-binding proteins"/>
    <property type="match status" value="1"/>
</dbReference>
<dbReference type="Gene3D" id="2.40.50.140">
    <property type="entry name" value="Nucleic acid-binding proteins"/>
    <property type="match status" value="1"/>
</dbReference>
<dbReference type="Proteomes" id="UP000005273">
    <property type="component" value="Unassembled WGS sequence"/>
</dbReference>
<dbReference type="InterPro" id="IPR030842">
    <property type="entry name" value="TF_NusA_bacterial"/>
</dbReference>
<evidence type="ECO:0000256" key="3">
    <source>
        <dbReference type="ARBA" id="ARBA00022814"/>
    </source>
</evidence>